<dbReference type="InterPro" id="IPR003609">
    <property type="entry name" value="Pan_app"/>
</dbReference>
<evidence type="ECO:0000259" key="1">
    <source>
        <dbReference type="Pfam" id="PF00024"/>
    </source>
</evidence>
<name>A0A814RZR0_9BILA</name>
<feature type="domain" description="Apple" evidence="1">
    <location>
        <begin position="20"/>
        <end position="68"/>
    </location>
</feature>
<evidence type="ECO:0000313" key="2">
    <source>
        <dbReference type="EMBL" id="CAF1140976.1"/>
    </source>
</evidence>
<dbReference type="EMBL" id="CAJNOG010000279">
    <property type="protein sequence ID" value="CAF1140976.1"/>
    <property type="molecule type" value="Genomic_DNA"/>
</dbReference>
<comment type="caution">
    <text evidence="2">The sequence shown here is derived from an EMBL/GenBank/DDBJ whole genome shotgun (WGS) entry which is preliminary data.</text>
</comment>
<gene>
    <name evidence="2" type="ORF">JYZ213_LOCUS23554</name>
</gene>
<proteinExistence type="predicted"/>
<dbReference type="AlphaFoldDB" id="A0A814RZR0"/>
<accession>A0A814RZR0</accession>
<dbReference type="Pfam" id="PF00024">
    <property type="entry name" value="PAN_1"/>
    <property type="match status" value="1"/>
</dbReference>
<reference evidence="2" key="1">
    <citation type="submission" date="2021-02" db="EMBL/GenBank/DDBJ databases">
        <authorList>
            <person name="Nowell W R."/>
        </authorList>
    </citation>
    <scope>NUCLEOTIDE SEQUENCE</scope>
</reference>
<dbReference type="Proteomes" id="UP000663845">
    <property type="component" value="Unassembled WGS sequence"/>
</dbReference>
<sequence length="82" mass="9228">MTGWQFECANSACLPFFTRTVLNIFECQLTCLAQSQCEKAIFYQLTSNCELFDSMSGLNTNMLANMETISMIVTSETRIPHG</sequence>
<protein>
    <recommendedName>
        <fullName evidence="1">Apple domain-containing protein</fullName>
    </recommendedName>
</protein>
<organism evidence="2 3">
    <name type="scientific">Adineta steineri</name>
    <dbReference type="NCBI Taxonomy" id="433720"/>
    <lineage>
        <taxon>Eukaryota</taxon>
        <taxon>Metazoa</taxon>
        <taxon>Spiralia</taxon>
        <taxon>Gnathifera</taxon>
        <taxon>Rotifera</taxon>
        <taxon>Eurotatoria</taxon>
        <taxon>Bdelloidea</taxon>
        <taxon>Adinetida</taxon>
        <taxon>Adinetidae</taxon>
        <taxon>Adineta</taxon>
    </lineage>
</organism>
<evidence type="ECO:0000313" key="3">
    <source>
        <dbReference type="Proteomes" id="UP000663845"/>
    </source>
</evidence>